<dbReference type="GeneID" id="80559360"/>
<protein>
    <submittedName>
        <fullName evidence="1">Minor tail protein</fullName>
    </submittedName>
</protein>
<accession>A0AAE9GKK4</accession>
<reference evidence="1" key="1">
    <citation type="submission" date="2022-02" db="EMBL/GenBank/DDBJ databases">
        <authorList>
            <person name="Bastian A.M."/>
            <person name="Blankespoor M.J."/>
            <person name="Fynaardt G.K."/>
            <person name="Gilmeister S.A."/>
            <person name="Hurley E."/>
            <person name="Jones M."/>
            <person name="McKenney E.J."/>
            <person name="Olguin A.N."/>
            <person name="Rens M.N."/>
            <person name="Sterk A.E."/>
            <person name="Swart S.M."/>
            <person name="Thurm C.L."/>
            <person name="Trevino A."/>
            <person name="VanEgdom A."/>
            <person name="Veach M.C."/>
            <person name="Pavich L.R."/>
            <person name="Tolsma S."/>
            <person name="Garlena R.A."/>
            <person name="Russell D.A."/>
            <person name="Jacobs-Sera D."/>
            <person name="Hatfull G.F."/>
        </authorList>
    </citation>
    <scope>NUCLEOTIDE SEQUENCE</scope>
</reference>
<dbReference type="Proteomes" id="UP000831266">
    <property type="component" value="Segment"/>
</dbReference>
<dbReference type="KEGG" id="vg:80559360"/>
<evidence type="ECO:0000313" key="2">
    <source>
        <dbReference type="Proteomes" id="UP000831266"/>
    </source>
</evidence>
<evidence type="ECO:0000313" key="1">
    <source>
        <dbReference type="EMBL" id="UOK18054.1"/>
    </source>
</evidence>
<keyword evidence="2" id="KW-1185">Reference proteome</keyword>
<dbReference type="RefSeq" id="YP_010842566.1">
    <property type="nucleotide sequence ID" value="NC_079142.1"/>
</dbReference>
<sequence length="347" mass="34794">MGHPVERRDGRLESVDPGAAETRARITLDAVQDANADPVASIVPSVGTVEVEATQTAEATATAEVRVRHSVDAVSTAVGETSMTRDRIRVPIDATQAATATPTAQTRARYTLDATQQAAAAQTAKATPVLGATQAATTDSTGTARGRHTINAASSAVASATATAEAVNIKFDNVAIVEGSATTNFDLTVGANATIIVFVAGNVTNAARVDGVPMTLVGKTGNAAMYYATGLAAGARNVQVDRSGSSGHIVSAVSYTGVSAVVGGALGSGTSAAPAGTPTGSGNTAVTGFDFSAGSAEINNVTSNGTLRARYRRTSGNCLAVADRQATPVQLSTPSSGSWTSISVWLA</sequence>
<gene>
    <name evidence="1" type="primary">28</name>
    <name evidence="1" type="ORF">SEA_SANTHID_28</name>
</gene>
<dbReference type="EMBL" id="OM818327">
    <property type="protein sequence ID" value="UOK18054.1"/>
    <property type="molecule type" value="Genomic_DNA"/>
</dbReference>
<name>A0AAE9GKK4_9CAUD</name>
<proteinExistence type="predicted"/>
<organism evidence="1 2">
    <name type="scientific">Gordonia phage Santhid</name>
    <dbReference type="NCBI Taxonomy" id="2927281"/>
    <lineage>
        <taxon>Viruses</taxon>
        <taxon>Duplodnaviria</taxon>
        <taxon>Heunggongvirae</taxon>
        <taxon>Uroviricota</taxon>
        <taxon>Caudoviricetes</taxon>
        <taxon>Santhisvirus</taxon>
        <taxon>Santhisvirus santhid</taxon>
    </lineage>
</organism>